<evidence type="ECO:0000313" key="4">
    <source>
        <dbReference type="Proteomes" id="UP000220797"/>
    </source>
</evidence>
<evidence type="ECO:0000313" key="3">
    <source>
        <dbReference type="EMBL" id="CRG93068.1"/>
    </source>
</evidence>
<keyword evidence="4" id="KW-1185">Reference proteome</keyword>
<keyword evidence="2" id="KW-0472">Membrane</keyword>
<gene>
    <name evidence="3" type="ORF">PGAL8A_00077300</name>
</gene>
<feature type="compositionally biased region" description="Low complexity" evidence="1">
    <location>
        <begin position="344"/>
        <end position="356"/>
    </location>
</feature>
<feature type="compositionally biased region" description="Low complexity" evidence="1">
    <location>
        <begin position="219"/>
        <end position="236"/>
    </location>
</feature>
<evidence type="ECO:0000256" key="1">
    <source>
        <dbReference type="SAM" id="MobiDB-lite"/>
    </source>
</evidence>
<dbReference type="AlphaFoldDB" id="A0A1J1GL63"/>
<reference evidence="3" key="1">
    <citation type="submission" date="2015-04" db="EMBL/GenBank/DDBJ databases">
        <authorList>
            <consortium name="Pathogen Informatics"/>
        </authorList>
    </citation>
    <scope>NUCLEOTIDE SEQUENCE [LARGE SCALE GENOMIC DNA]</scope>
    <source>
        <strain evidence="3">8A</strain>
    </source>
</reference>
<protein>
    <submittedName>
        <fullName evidence="3">Surface-associated interspersed protein (SURFIN)</fullName>
    </submittedName>
</protein>
<dbReference type="RefSeq" id="XP_028525890.1">
    <property type="nucleotide sequence ID" value="XM_028670133.1"/>
</dbReference>
<dbReference type="Proteomes" id="UP000220797">
    <property type="component" value="Unassembled WGS sequence"/>
</dbReference>
<feature type="region of interest" description="Disordered" evidence="1">
    <location>
        <begin position="112"/>
        <end position="142"/>
    </location>
</feature>
<feature type="compositionally biased region" description="Low complexity" evidence="1">
    <location>
        <begin position="247"/>
        <end position="266"/>
    </location>
</feature>
<feature type="region of interest" description="Disordered" evidence="1">
    <location>
        <begin position="344"/>
        <end position="378"/>
    </location>
</feature>
<comment type="caution">
    <text evidence="3">The sequence shown here is derived from an EMBL/GenBank/DDBJ whole genome shotgun (WGS) entry which is preliminary data.</text>
</comment>
<feature type="region of interest" description="Disordered" evidence="1">
    <location>
        <begin position="201"/>
        <end position="276"/>
    </location>
</feature>
<keyword evidence="2" id="KW-1133">Transmembrane helix</keyword>
<feature type="non-terminal residue" evidence="3">
    <location>
        <position position="1"/>
    </location>
</feature>
<feature type="compositionally biased region" description="Polar residues" evidence="1">
    <location>
        <begin position="364"/>
        <end position="378"/>
    </location>
</feature>
<feature type="compositionally biased region" description="Polar residues" evidence="1">
    <location>
        <begin position="118"/>
        <end position="142"/>
    </location>
</feature>
<dbReference type="GeneID" id="39729298"/>
<dbReference type="VEuPathDB" id="PlasmoDB:PGAL8A_00077300"/>
<feature type="compositionally biased region" description="Polar residues" evidence="1">
    <location>
        <begin position="201"/>
        <end position="216"/>
    </location>
</feature>
<name>A0A1J1GL63_PLAGA</name>
<keyword evidence="2" id="KW-0812">Transmembrane</keyword>
<proteinExistence type="predicted"/>
<organism evidence="3 4">
    <name type="scientific">Plasmodium gallinaceum</name>
    <dbReference type="NCBI Taxonomy" id="5849"/>
    <lineage>
        <taxon>Eukaryota</taxon>
        <taxon>Sar</taxon>
        <taxon>Alveolata</taxon>
        <taxon>Apicomplexa</taxon>
        <taxon>Aconoidasida</taxon>
        <taxon>Haemosporida</taxon>
        <taxon>Plasmodiidae</taxon>
        <taxon>Plasmodium</taxon>
        <taxon>Plasmodium (Haemamoeba)</taxon>
    </lineage>
</organism>
<feature type="transmembrane region" description="Helical" evidence="2">
    <location>
        <begin position="538"/>
        <end position="560"/>
    </location>
</feature>
<dbReference type="EMBL" id="CVMV01000007">
    <property type="protein sequence ID" value="CRG93068.1"/>
    <property type="molecule type" value="Genomic_DNA"/>
</dbReference>
<accession>A0A1J1GL63</accession>
<dbReference type="OrthoDB" id="348930at2759"/>
<sequence>YEQNKTKIIENRQNRFHNVTYDISDYYYNAYNENKTELNCAKWSMYIYKRGMQFVNMFANEFYTDEIYINDSIRVWNDHSNNLQTYALQITNNQCNMTKLIYQFKERKNTDDPYNLDWRSSNSNQNKPKETSYNTTALPDGLQPTTITPNELHYDTATDSFGSKTTSVNKVNGVNSSENTLTNVTSVPPVTVDQIVPGTALTISPDNSTQSNSLTPKVTIHSNTNTISDTTTSSHSPEVVTSPTTETLPSNSTTSSGTPSVTPLPGEISPTTTNEYSNTTMKTFTNNITASTTSTKSPATLSLPSETVTSVNKSIPTNGNISVTNDSASPSIDPISSPEIASSLTTMSTTPTDGSTPPLPSSIPKITTLPSTNNSTSRTNDMSIHLTNEVTHKTATSPFLTNTIENSTATIDPFTNQIASPETDVISPAINTTSRMPDTISPTPLSNSLDKVPILTTPTAFFPTTNNNLPSNQTDIIQPQIPPNTHVPLKQVQQHVNGRNCTENTLPCPNATVPYTFTPTTSSDPIEVPPTVTPKGDLLIPMVSGGIFLLGIIFFLILLCKYTPIGSWIRNRKSKKKKARKKIKKITREPLLMDTNNTKNESINRENYSFLHHEKEIPLCDMSLKNRKDLKYKQVKKSKANEGMYMENEKDLKHEKMKKSKAHKGMYMKNEKDLKYIQIQKSNAHEETYMENDNDLKFEQIKKSKTHDGTYMENEIDLKYEEMKKSKAHEGIYMQNENKCIRELVEISKKHENELILGEKLYQDDPRNEIEEIELNVNKSRNEIKDSGNER</sequence>
<evidence type="ECO:0000256" key="2">
    <source>
        <dbReference type="SAM" id="Phobius"/>
    </source>
</evidence>
<dbReference type="OMA" id="YNAYNEN"/>